<keyword evidence="6 8" id="KW-1133">Transmembrane helix</keyword>
<feature type="transmembrane region" description="Helical" evidence="8">
    <location>
        <begin position="225"/>
        <end position="244"/>
    </location>
</feature>
<feature type="domain" description="EamA" evidence="9">
    <location>
        <begin position="20"/>
        <end position="155"/>
    </location>
</feature>
<keyword evidence="5 8" id="KW-0812">Transmembrane</keyword>
<dbReference type="Proteomes" id="UP000254764">
    <property type="component" value="Unassembled WGS sequence"/>
</dbReference>
<organism evidence="10 11">
    <name type="scientific">Ciceribacter selenitireducens ATCC BAA-1503</name>
    <dbReference type="NCBI Taxonomy" id="1336235"/>
    <lineage>
        <taxon>Bacteria</taxon>
        <taxon>Pseudomonadati</taxon>
        <taxon>Pseudomonadota</taxon>
        <taxon>Alphaproteobacteria</taxon>
        <taxon>Hyphomicrobiales</taxon>
        <taxon>Rhizobiaceae</taxon>
        <taxon>Ciceribacter</taxon>
    </lineage>
</organism>
<evidence type="ECO:0000256" key="7">
    <source>
        <dbReference type="ARBA" id="ARBA00023136"/>
    </source>
</evidence>
<gene>
    <name evidence="10" type="ORF">RHIZ70_3844</name>
</gene>
<evidence type="ECO:0000256" key="1">
    <source>
        <dbReference type="ARBA" id="ARBA00004651"/>
    </source>
</evidence>
<comment type="subcellular location">
    <subcellularLocation>
        <location evidence="1">Cell membrane</location>
        <topology evidence="1">Multi-pass membrane protein</topology>
    </subcellularLocation>
</comment>
<feature type="transmembrane region" description="Helical" evidence="8">
    <location>
        <begin position="80"/>
        <end position="104"/>
    </location>
</feature>
<dbReference type="GO" id="GO:0005886">
    <property type="term" value="C:plasma membrane"/>
    <property type="evidence" value="ECO:0007669"/>
    <property type="project" value="UniProtKB-SubCell"/>
</dbReference>
<dbReference type="InterPro" id="IPR000620">
    <property type="entry name" value="EamA_dom"/>
</dbReference>
<dbReference type="InterPro" id="IPR037185">
    <property type="entry name" value="EmrE-like"/>
</dbReference>
<feature type="transmembrane region" description="Helical" evidence="8">
    <location>
        <begin position="280"/>
        <end position="300"/>
    </location>
</feature>
<feature type="transmembrane region" description="Helical" evidence="8">
    <location>
        <begin position="190"/>
        <end position="213"/>
    </location>
</feature>
<dbReference type="PANTHER" id="PTHR22911:SF137">
    <property type="entry name" value="SOLUTE CARRIER FAMILY 35 MEMBER G2-RELATED"/>
    <property type="match status" value="1"/>
</dbReference>
<dbReference type="NCBIfam" id="TIGR00688">
    <property type="entry name" value="rarD"/>
    <property type="match status" value="1"/>
</dbReference>
<keyword evidence="4" id="KW-1003">Cell membrane</keyword>
<feature type="transmembrane region" description="Helical" evidence="8">
    <location>
        <begin position="21"/>
        <end position="38"/>
    </location>
</feature>
<comment type="similarity">
    <text evidence="2">Belongs to the EamA transporter family.</text>
</comment>
<evidence type="ECO:0000313" key="10">
    <source>
        <dbReference type="EMBL" id="SSC68136.1"/>
    </source>
</evidence>
<evidence type="ECO:0000256" key="6">
    <source>
        <dbReference type="ARBA" id="ARBA00022989"/>
    </source>
</evidence>
<feature type="transmembrane region" description="Helical" evidence="8">
    <location>
        <begin position="50"/>
        <end position="68"/>
    </location>
</feature>
<dbReference type="Pfam" id="PF00892">
    <property type="entry name" value="EamA"/>
    <property type="match status" value="1"/>
</dbReference>
<keyword evidence="7 8" id="KW-0472">Membrane</keyword>
<evidence type="ECO:0000313" key="11">
    <source>
        <dbReference type="Proteomes" id="UP000254764"/>
    </source>
</evidence>
<feature type="transmembrane region" description="Helical" evidence="8">
    <location>
        <begin position="110"/>
        <end position="131"/>
    </location>
</feature>
<evidence type="ECO:0000256" key="5">
    <source>
        <dbReference type="ARBA" id="ARBA00022692"/>
    </source>
</evidence>
<evidence type="ECO:0000256" key="3">
    <source>
        <dbReference type="ARBA" id="ARBA00022448"/>
    </source>
</evidence>
<dbReference type="STRING" id="1336235.GCA_000518785_01311"/>
<dbReference type="AlphaFoldDB" id="A0A376AJY1"/>
<protein>
    <recommendedName>
        <fullName evidence="9">EamA domain-containing protein</fullName>
    </recommendedName>
</protein>
<reference evidence="11" key="1">
    <citation type="submission" date="2018-07" db="EMBL/GenBank/DDBJ databases">
        <authorList>
            <person name="Peiro R."/>
            <person name="Begona"/>
            <person name="Cbmso G."/>
            <person name="Lopez M."/>
            <person name="Gonzalez S."/>
        </authorList>
    </citation>
    <scope>NUCLEOTIDE SEQUENCE [LARGE SCALE GENOMIC DNA]</scope>
</reference>
<evidence type="ECO:0000256" key="4">
    <source>
        <dbReference type="ARBA" id="ARBA00022475"/>
    </source>
</evidence>
<proteinExistence type="inferred from homology"/>
<keyword evidence="3" id="KW-0813">Transport</keyword>
<sequence length="306" mass="33796">MSIMSEQIAPAVKNEDSARGFAFAFAAYFMWGFLPLYLKLVAHIPPMEVVANRIVWSLPITGVILYFLKRGGDVWKAIRTPSMLAMAFVTATLVTINWLVYVYAITSGQALQGALGYYINPLISVLIGAILLKERMMLPQKVAVLLAAIAVAILTYDAGGLPWISLALAFSWGFYAFFRKTLPIGPNQGFFLEVLILSVPACLYILFIELAGTGHLSNGSGASDIGLLFFSGIATAIPLMIYANGAKLLRLSTIGMMQYIAPTMVFITAVFVFHEPFGQTKFIAFLFIWAALITYSWPMIREYRNR</sequence>
<evidence type="ECO:0000259" key="9">
    <source>
        <dbReference type="Pfam" id="PF00892"/>
    </source>
</evidence>
<dbReference type="SUPFAM" id="SSF103481">
    <property type="entry name" value="Multidrug resistance efflux transporter EmrE"/>
    <property type="match status" value="2"/>
</dbReference>
<evidence type="ECO:0000256" key="8">
    <source>
        <dbReference type="SAM" id="Phobius"/>
    </source>
</evidence>
<keyword evidence="11" id="KW-1185">Reference proteome</keyword>
<name>A0A376AJY1_9HYPH</name>
<accession>A0A376AJY1</accession>
<evidence type="ECO:0000256" key="2">
    <source>
        <dbReference type="ARBA" id="ARBA00007362"/>
    </source>
</evidence>
<dbReference type="EMBL" id="UEYP01000006">
    <property type="protein sequence ID" value="SSC68136.1"/>
    <property type="molecule type" value="Genomic_DNA"/>
</dbReference>
<dbReference type="PANTHER" id="PTHR22911">
    <property type="entry name" value="ACYL-MALONYL CONDENSING ENZYME-RELATED"/>
    <property type="match status" value="1"/>
</dbReference>
<dbReference type="InterPro" id="IPR004626">
    <property type="entry name" value="RarD"/>
</dbReference>
<feature type="transmembrane region" description="Helical" evidence="8">
    <location>
        <begin position="256"/>
        <end position="274"/>
    </location>
</feature>